<evidence type="ECO:0000313" key="1">
    <source>
        <dbReference type="EMBL" id="KAB2573269.1"/>
    </source>
</evidence>
<dbReference type="Proteomes" id="UP000325902">
    <property type="component" value="Unassembled WGS sequence"/>
</dbReference>
<sequence length="167" mass="18234">MQLQQQDAAGGVVASSSSSEVNVAGSLSLLAELMPALEQVVGGGADEVCDEGPWVTVVMIRLLITIWKTVRHVVEHVRQRSSDGSMAFDPAGVTLRAVTEAVERYIRLLVPDYEPDTGTDQESQEKDWGYHERSLLLLTVELCKRRSAWPLGPALATVFEEIMAAII</sequence>
<dbReference type="EMBL" id="VCHE01000062">
    <property type="protein sequence ID" value="KAB2573269.1"/>
    <property type="molecule type" value="Genomic_DNA"/>
</dbReference>
<evidence type="ECO:0000313" key="2">
    <source>
        <dbReference type="Proteomes" id="UP000325902"/>
    </source>
</evidence>
<proteinExistence type="predicted"/>
<organism evidence="1 2">
    <name type="scientific">Lasiodiplodia theobromae</name>
    <dbReference type="NCBI Taxonomy" id="45133"/>
    <lineage>
        <taxon>Eukaryota</taxon>
        <taxon>Fungi</taxon>
        <taxon>Dikarya</taxon>
        <taxon>Ascomycota</taxon>
        <taxon>Pezizomycotina</taxon>
        <taxon>Dothideomycetes</taxon>
        <taxon>Dothideomycetes incertae sedis</taxon>
        <taxon>Botryosphaeriales</taxon>
        <taxon>Botryosphaeriaceae</taxon>
        <taxon>Lasiodiplodia</taxon>
    </lineage>
</organism>
<dbReference type="AlphaFoldDB" id="A0A5N5D683"/>
<accession>A0A5N5D683</accession>
<protein>
    <submittedName>
        <fullName evidence="1">Uncharacterized protein</fullName>
    </submittedName>
</protein>
<reference evidence="1 2" key="1">
    <citation type="journal article" date="2019" name="Sci. Rep.">
        <title>A multi-omics analysis of the grapevine pathogen Lasiodiplodia theobromae reveals that temperature affects the expression of virulence- and pathogenicity-related genes.</title>
        <authorList>
            <person name="Felix C."/>
            <person name="Meneses R."/>
            <person name="Goncalves M.F.M."/>
            <person name="Tilleman L."/>
            <person name="Duarte A.S."/>
            <person name="Jorrin-Novo J.V."/>
            <person name="Van de Peer Y."/>
            <person name="Deforce D."/>
            <person name="Van Nieuwerburgh F."/>
            <person name="Esteves A.C."/>
            <person name="Alves A."/>
        </authorList>
    </citation>
    <scope>NUCLEOTIDE SEQUENCE [LARGE SCALE GENOMIC DNA]</scope>
    <source>
        <strain evidence="1 2">LA-SOL3</strain>
    </source>
</reference>
<gene>
    <name evidence="1" type="ORF">DBV05_g8105</name>
</gene>
<keyword evidence="2" id="KW-1185">Reference proteome</keyword>
<comment type="caution">
    <text evidence="1">The sequence shown here is derived from an EMBL/GenBank/DDBJ whole genome shotgun (WGS) entry which is preliminary data.</text>
</comment>
<name>A0A5N5D683_9PEZI</name>